<evidence type="ECO:0000313" key="1">
    <source>
        <dbReference type="EMBL" id="PRX45189.1"/>
    </source>
</evidence>
<keyword evidence="2" id="KW-1185">Reference proteome</keyword>
<organism evidence="1 2">
    <name type="scientific">Prauserella shujinwangii</name>
    <dbReference type="NCBI Taxonomy" id="1453103"/>
    <lineage>
        <taxon>Bacteria</taxon>
        <taxon>Bacillati</taxon>
        <taxon>Actinomycetota</taxon>
        <taxon>Actinomycetes</taxon>
        <taxon>Pseudonocardiales</taxon>
        <taxon>Pseudonocardiaceae</taxon>
        <taxon>Prauserella</taxon>
    </lineage>
</organism>
<name>A0A2T0LPL4_9PSEU</name>
<dbReference type="AlphaFoldDB" id="A0A2T0LPL4"/>
<sequence>MDVGRPGAAVTGLFTGLLDDAALFPPGEAPLPEAVPAHHDHHAAWYADLVGPFVVSAARLGELAELGDERPLRLSVTLPGGPAELPPALVRLSGMDHTEPVAVEVVLPDDTMPEQLVRVLDEHLPAAVTGWVEVPRGPRREPTLNALAGTRYRAKFRTGGVTAAAHPGEGELAGAIVAAVRRRIPFKCTAGLHHAVRHTEAATGFERHGFLNVLLAADAARRGAEPGEVAALLAERSAETVAERVRALPGPGPRESFVSFGTCSVGEPVDDLVALGLLRKP</sequence>
<proteinExistence type="predicted"/>
<accession>A0A2T0LPL4</accession>
<dbReference type="Proteomes" id="UP000238362">
    <property type="component" value="Unassembled WGS sequence"/>
</dbReference>
<dbReference type="OrthoDB" id="9778153at2"/>
<gene>
    <name evidence="1" type="ORF">B0I33_110289</name>
</gene>
<dbReference type="EMBL" id="PVNH01000010">
    <property type="protein sequence ID" value="PRX45189.1"/>
    <property type="molecule type" value="Genomic_DNA"/>
</dbReference>
<reference evidence="1 2" key="1">
    <citation type="submission" date="2018-03" db="EMBL/GenBank/DDBJ databases">
        <title>Genomic Encyclopedia of Type Strains, Phase III (KMG-III): the genomes of soil and plant-associated and newly described type strains.</title>
        <authorList>
            <person name="Whitman W."/>
        </authorList>
    </citation>
    <scope>NUCLEOTIDE SEQUENCE [LARGE SCALE GENOMIC DNA]</scope>
    <source>
        <strain evidence="1 2">CGMCC 4.7125</strain>
    </source>
</reference>
<dbReference type="RefSeq" id="WP_106181113.1">
    <property type="nucleotide sequence ID" value="NZ_PVNH01000010.1"/>
</dbReference>
<comment type="caution">
    <text evidence="1">The sequence shown here is derived from an EMBL/GenBank/DDBJ whole genome shotgun (WGS) entry which is preliminary data.</text>
</comment>
<protein>
    <submittedName>
        <fullName evidence="1">Uncharacterized protein</fullName>
    </submittedName>
</protein>
<evidence type="ECO:0000313" key="2">
    <source>
        <dbReference type="Proteomes" id="UP000238362"/>
    </source>
</evidence>